<evidence type="ECO:0000256" key="7">
    <source>
        <dbReference type="ARBA" id="ARBA00023180"/>
    </source>
</evidence>
<evidence type="ECO:0000256" key="4">
    <source>
        <dbReference type="ARBA" id="ARBA00022737"/>
    </source>
</evidence>
<dbReference type="SUPFAM" id="SSF48726">
    <property type="entry name" value="Immunoglobulin"/>
    <property type="match status" value="3"/>
</dbReference>
<feature type="region of interest" description="Disordered" evidence="9">
    <location>
        <begin position="368"/>
        <end position="399"/>
    </location>
</feature>
<dbReference type="Pfam" id="PF13927">
    <property type="entry name" value="Ig_3"/>
    <property type="match status" value="2"/>
</dbReference>
<dbReference type="PANTHER" id="PTHR12231:SF253">
    <property type="entry name" value="DPR-INTERACTING PROTEIN ETA, ISOFORM B-RELATED"/>
    <property type="match status" value="1"/>
</dbReference>
<evidence type="ECO:0000256" key="2">
    <source>
        <dbReference type="ARBA" id="ARBA00022475"/>
    </source>
</evidence>
<feature type="signal peptide" evidence="10">
    <location>
        <begin position="1"/>
        <end position="17"/>
    </location>
</feature>
<dbReference type="Pfam" id="PF07679">
    <property type="entry name" value="I-set"/>
    <property type="match status" value="1"/>
</dbReference>
<reference evidence="12" key="1">
    <citation type="journal article" date="2014" name="Nat. Genet.">
        <title>Genome and transcriptome of the porcine whipworm Trichuris suis.</title>
        <authorList>
            <person name="Jex A.R."/>
            <person name="Nejsum P."/>
            <person name="Schwarz E.M."/>
            <person name="Hu L."/>
            <person name="Young N.D."/>
            <person name="Hall R.S."/>
            <person name="Korhonen P.K."/>
            <person name="Liao S."/>
            <person name="Thamsborg S."/>
            <person name="Xia J."/>
            <person name="Xu P."/>
            <person name="Wang S."/>
            <person name="Scheerlinck J.P."/>
            <person name="Hofmann A."/>
            <person name="Sternberg P.W."/>
            <person name="Wang J."/>
            <person name="Gasser R.B."/>
        </authorList>
    </citation>
    <scope>NUCLEOTIDE SEQUENCE [LARGE SCALE GENOMIC DNA]</scope>
    <source>
        <strain evidence="12">DCEP-RM93F</strain>
    </source>
</reference>
<dbReference type="PANTHER" id="PTHR12231">
    <property type="entry name" value="CTX-RELATED TYPE I TRANSMEMBRANE PROTEIN"/>
    <property type="match status" value="1"/>
</dbReference>
<sequence length="427" mass="47936">MGELGVSTILSLPGILCQLFNTCAKYQTPHFGKPMKDVTAQPGDNVSFTCHVKNLGRYLVAFVRTEPTMLISWQHKMFASKRNKYSLENNGEAWILWINNVDGSDEGIYMCQINTNPMVAQIASLTVQKPPKINKKSTTHDIIVKEGSNATLTCVADGSPKPIVSWRRKDNGIIITNEPEGYGESVIYKNNLVLYKLSRQHMGEYICLATNGIQPEESWSVKIQVHFAPKLLPSSNPIYASVGSKVELICTGEAWPRPTFSWSIDEKIILLETSKFEMKLFGYIINSNVKIFLPDFLNVEYLQTTRSSSKNAYHSQGVLIINKLSPEDFGIYRCKAENEYGSESTEIELKEKQLQPFFEYPKVEETSETKTAMPSTAQPEVKLVRKSGKKSGHRNSAPSAATWNRSMCTLLIWALALLTVKNCCILL</sequence>
<feature type="domain" description="Ig-like" evidence="11">
    <location>
        <begin position="131"/>
        <end position="220"/>
    </location>
</feature>
<dbReference type="InterPro" id="IPR013783">
    <property type="entry name" value="Ig-like_fold"/>
</dbReference>
<gene>
    <name evidence="12" type="ORF">M514_05920</name>
</gene>
<evidence type="ECO:0000256" key="8">
    <source>
        <dbReference type="ARBA" id="ARBA00023319"/>
    </source>
</evidence>
<keyword evidence="3 10" id="KW-0732">Signal</keyword>
<keyword evidence="6" id="KW-1015">Disulfide bond</keyword>
<protein>
    <recommendedName>
        <fullName evidence="11">Ig-like domain-containing protein</fullName>
    </recommendedName>
</protein>
<keyword evidence="2" id="KW-1003">Cell membrane</keyword>
<evidence type="ECO:0000313" key="12">
    <source>
        <dbReference type="EMBL" id="KFD65579.1"/>
    </source>
</evidence>
<comment type="subcellular location">
    <subcellularLocation>
        <location evidence="1">Cell membrane</location>
    </subcellularLocation>
</comment>
<evidence type="ECO:0000256" key="1">
    <source>
        <dbReference type="ARBA" id="ARBA00004236"/>
    </source>
</evidence>
<feature type="domain" description="Ig-like" evidence="11">
    <location>
        <begin position="29"/>
        <end position="126"/>
    </location>
</feature>
<evidence type="ECO:0000256" key="3">
    <source>
        <dbReference type="ARBA" id="ARBA00022729"/>
    </source>
</evidence>
<keyword evidence="4" id="KW-0677">Repeat</keyword>
<dbReference type="PROSITE" id="PS50835">
    <property type="entry name" value="IG_LIKE"/>
    <property type="match status" value="3"/>
</dbReference>
<feature type="compositionally biased region" description="Basic residues" evidence="9">
    <location>
        <begin position="384"/>
        <end position="393"/>
    </location>
</feature>
<dbReference type="EMBL" id="KL367536">
    <property type="protein sequence ID" value="KFD65579.1"/>
    <property type="molecule type" value="Genomic_DNA"/>
</dbReference>
<organism evidence="12">
    <name type="scientific">Trichuris suis</name>
    <name type="common">pig whipworm</name>
    <dbReference type="NCBI Taxonomy" id="68888"/>
    <lineage>
        <taxon>Eukaryota</taxon>
        <taxon>Metazoa</taxon>
        <taxon>Ecdysozoa</taxon>
        <taxon>Nematoda</taxon>
        <taxon>Enoplea</taxon>
        <taxon>Dorylaimia</taxon>
        <taxon>Trichinellida</taxon>
        <taxon>Trichuridae</taxon>
        <taxon>Trichuris</taxon>
    </lineage>
</organism>
<feature type="domain" description="Ig-like" evidence="11">
    <location>
        <begin position="229"/>
        <end position="350"/>
    </location>
</feature>
<keyword evidence="5" id="KW-0472">Membrane</keyword>
<dbReference type="SMART" id="SM00409">
    <property type="entry name" value="IG"/>
    <property type="match status" value="3"/>
</dbReference>
<dbReference type="GO" id="GO:0005886">
    <property type="term" value="C:plasma membrane"/>
    <property type="evidence" value="ECO:0007669"/>
    <property type="project" value="UniProtKB-SubCell"/>
</dbReference>
<dbReference type="AlphaFoldDB" id="A0A085N7Y3"/>
<evidence type="ECO:0000256" key="10">
    <source>
        <dbReference type="SAM" id="SignalP"/>
    </source>
</evidence>
<feature type="compositionally biased region" description="Polar residues" evidence="9">
    <location>
        <begin position="369"/>
        <end position="378"/>
    </location>
</feature>
<dbReference type="InterPro" id="IPR003598">
    <property type="entry name" value="Ig_sub2"/>
</dbReference>
<name>A0A085N7Y3_9BILA</name>
<dbReference type="SMART" id="SM00408">
    <property type="entry name" value="IGc2"/>
    <property type="match status" value="3"/>
</dbReference>
<feature type="chain" id="PRO_5001795701" description="Ig-like domain-containing protein" evidence="10">
    <location>
        <begin position="18"/>
        <end position="427"/>
    </location>
</feature>
<dbReference type="Gene3D" id="2.60.40.10">
    <property type="entry name" value="Immunoglobulins"/>
    <property type="match status" value="3"/>
</dbReference>
<evidence type="ECO:0000256" key="5">
    <source>
        <dbReference type="ARBA" id="ARBA00023136"/>
    </source>
</evidence>
<dbReference type="InterPro" id="IPR051170">
    <property type="entry name" value="Neural/epithelial_adhesion"/>
</dbReference>
<dbReference type="InterPro" id="IPR036179">
    <property type="entry name" value="Ig-like_dom_sf"/>
</dbReference>
<dbReference type="InterPro" id="IPR013098">
    <property type="entry name" value="Ig_I-set"/>
</dbReference>
<dbReference type="InterPro" id="IPR007110">
    <property type="entry name" value="Ig-like_dom"/>
</dbReference>
<dbReference type="InterPro" id="IPR003599">
    <property type="entry name" value="Ig_sub"/>
</dbReference>
<evidence type="ECO:0000259" key="11">
    <source>
        <dbReference type="PROSITE" id="PS50835"/>
    </source>
</evidence>
<keyword evidence="7" id="KW-0325">Glycoprotein</keyword>
<evidence type="ECO:0000256" key="9">
    <source>
        <dbReference type="SAM" id="MobiDB-lite"/>
    </source>
</evidence>
<proteinExistence type="predicted"/>
<evidence type="ECO:0000256" key="6">
    <source>
        <dbReference type="ARBA" id="ARBA00023157"/>
    </source>
</evidence>
<dbReference type="GO" id="GO:0043005">
    <property type="term" value="C:neuron projection"/>
    <property type="evidence" value="ECO:0007669"/>
    <property type="project" value="TreeGrafter"/>
</dbReference>
<keyword evidence="8" id="KW-0393">Immunoglobulin domain</keyword>
<dbReference type="Proteomes" id="UP000030758">
    <property type="component" value="Unassembled WGS sequence"/>
</dbReference>
<dbReference type="FunFam" id="2.60.40.10:FF:000328">
    <property type="entry name" value="CLUMA_CG000981, isoform A"/>
    <property type="match status" value="1"/>
</dbReference>
<accession>A0A085N7Y3</accession>